<evidence type="ECO:0000313" key="4">
    <source>
        <dbReference type="Proteomes" id="UP001271274"/>
    </source>
</evidence>
<evidence type="ECO:0000313" key="3">
    <source>
        <dbReference type="EMBL" id="MDX3700428.1"/>
    </source>
</evidence>
<dbReference type="InterPro" id="IPR006311">
    <property type="entry name" value="TAT_signal"/>
</dbReference>
<dbReference type="EMBL" id="JARAYU010000003">
    <property type="protein sequence ID" value="MDX3700428.1"/>
    <property type="molecule type" value="Genomic_DNA"/>
</dbReference>
<name>A0ABU4NBF8_9ACTN</name>
<feature type="region of interest" description="Disordered" evidence="1">
    <location>
        <begin position="27"/>
        <end position="137"/>
    </location>
</feature>
<feature type="chain" id="PRO_5047023049" evidence="2">
    <location>
        <begin position="33"/>
        <end position="137"/>
    </location>
</feature>
<evidence type="ECO:0000256" key="2">
    <source>
        <dbReference type="SAM" id="SignalP"/>
    </source>
</evidence>
<accession>A0ABU4NBF8</accession>
<reference evidence="3 4" key="1">
    <citation type="journal article" date="2023" name="Microb. Genom.">
        <title>Mesoterricola silvestris gen. nov., sp. nov., Mesoterricola sediminis sp. nov., Geothrix oryzae sp. nov., Geothrix edaphica sp. nov., Geothrix rubra sp. nov., and Geothrix limicola sp. nov., six novel members of Acidobacteriota isolated from soils.</title>
        <authorList>
            <person name="Weisberg A.J."/>
            <person name="Pearce E."/>
            <person name="Kramer C.G."/>
            <person name="Chang J.H."/>
            <person name="Clarke C.R."/>
        </authorList>
    </citation>
    <scope>NUCLEOTIDE SEQUENCE [LARGE SCALE GENOMIC DNA]</scope>
    <source>
        <strain evidence="3 4">ID09-01A</strain>
    </source>
</reference>
<dbReference type="Proteomes" id="UP001271274">
    <property type="component" value="Unassembled WGS sequence"/>
</dbReference>
<feature type="compositionally biased region" description="Polar residues" evidence="1">
    <location>
        <begin position="53"/>
        <end position="66"/>
    </location>
</feature>
<keyword evidence="3" id="KW-0067">ATP-binding</keyword>
<keyword evidence="4" id="KW-1185">Reference proteome</keyword>
<sequence>MSLPLTRRIARAALLTAAGAASVVGAAGSASAAPELPATPNLGGLSAVDGANAGTTVDGATQNVTGVASDAGTKAAKQTLPTVGKTGGKTVKTTTPVAQKAAGETAGSAGTVLGDTSKTATKGGLPTGQLPVQGPLG</sequence>
<feature type="signal peptide" evidence="2">
    <location>
        <begin position="1"/>
        <end position="32"/>
    </location>
</feature>
<dbReference type="GO" id="GO:0005524">
    <property type="term" value="F:ATP binding"/>
    <property type="evidence" value="ECO:0007669"/>
    <property type="project" value="UniProtKB-KW"/>
</dbReference>
<feature type="compositionally biased region" description="Low complexity" evidence="1">
    <location>
        <begin position="81"/>
        <end position="97"/>
    </location>
</feature>
<organism evidence="3 4">
    <name type="scientific">Streptomyces europaeiscabiei</name>
    <dbReference type="NCBI Taxonomy" id="146819"/>
    <lineage>
        <taxon>Bacteria</taxon>
        <taxon>Bacillati</taxon>
        <taxon>Actinomycetota</taxon>
        <taxon>Actinomycetes</taxon>
        <taxon>Kitasatosporales</taxon>
        <taxon>Streptomycetaceae</taxon>
        <taxon>Streptomyces</taxon>
    </lineage>
</organism>
<gene>
    <name evidence="3" type="ORF">PV662_11775</name>
</gene>
<evidence type="ECO:0000256" key="1">
    <source>
        <dbReference type="SAM" id="MobiDB-lite"/>
    </source>
</evidence>
<protein>
    <submittedName>
        <fullName evidence="3">ATP-binding protein</fullName>
    </submittedName>
</protein>
<keyword evidence="3" id="KW-0547">Nucleotide-binding</keyword>
<dbReference type="PROSITE" id="PS51318">
    <property type="entry name" value="TAT"/>
    <property type="match status" value="1"/>
</dbReference>
<dbReference type="RefSeq" id="WP_046707239.1">
    <property type="nucleotide sequence ID" value="NZ_JARAUR010000033.1"/>
</dbReference>
<keyword evidence="2" id="KW-0732">Signal</keyword>
<proteinExistence type="predicted"/>
<comment type="caution">
    <text evidence="3">The sequence shown here is derived from an EMBL/GenBank/DDBJ whole genome shotgun (WGS) entry which is preliminary data.</text>
</comment>